<dbReference type="AlphaFoldDB" id="A0A5B7DL26"/>
<keyword evidence="3" id="KW-1185">Reference proteome</keyword>
<accession>A0A5B7DL26</accession>
<comment type="caution">
    <text evidence="2">The sequence shown here is derived from an EMBL/GenBank/DDBJ whole genome shotgun (WGS) entry which is preliminary data.</text>
</comment>
<proteinExistence type="predicted"/>
<name>A0A5B7DL26_PORTR</name>
<protein>
    <submittedName>
        <fullName evidence="2">Uncharacterized protein</fullName>
    </submittedName>
</protein>
<gene>
    <name evidence="2" type="ORF">E2C01_014719</name>
</gene>
<evidence type="ECO:0000313" key="2">
    <source>
        <dbReference type="EMBL" id="MPC21724.1"/>
    </source>
</evidence>
<sequence length="110" mass="12009">MSERGTAWHAVQGVCLWSAGGWHYLAPWLDELGPGDVVSGDQNYSWHSDPVITDQEPPARLIDSSRYGHPSRALLASPRTVPPTPGENHQSCTFLHDINNPTRPKAAVDG</sequence>
<reference evidence="2 3" key="1">
    <citation type="submission" date="2019-05" db="EMBL/GenBank/DDBJ databases">
        <title>Another draft genome of Portunus trituberculatus and its Hox gene families provides insights of decapod evolution.</title>
        <authorList>
            <person name="Jeong J.-H."/>
            <person name="Song I."/>
            <person name="Kim S."/>
            <person name="Choi T."/>
            <person name="Kim D."/>
            <person name="Ryu S."/>
            <person name="Kim W."/>
        </authorList>
    </citation>
    <scope>NUCLEOTIDE SEQUENCE [LARGE SCALE GENOMIC DNA]</scope>
    <source>
        <tissue evidence="2">Muscle</tissue>
    </source>
</reference>
<organism evidence="2 3">
    <name type="scientific">Portunus trituberculatus</name>
    <name type="common">Swimming crab</name>
    <name type="synonym">Neptunus trituberculatus</name>
    <dbReference type="NCBI Taxonomy" id="210409"/>
    <lineage>
        <taxon>Eukaryota</taxon>
        <taxon>Metazoa</taxon>
        <taxon>Ecdysozoa</taxon>
        <taxon>Arthropoda</taxon>
        <taxon>Crustacea</taxon>
        <taxon>Multicrustacea</taxon>
        <taxon>Malacostraca</taxon>
        <taxon>Eumalacostraca</taxon>
        <taxon>Eucarida</taxon>
        <taxon>Decapoda</taxon>
        <taxon>Pleocyemata</taxon>
        <taxon>Brachyura</taxon>
        <taxon>Eubrachyura</taxon>
        <taxon>Portunoidea</taxon>
        <taxon>Portunidae</taxon>
        <taxon>Portuninae</taxon>
        <taxon>Portunus</taxon>
    </lineage>
</organism>
<dbReference type="EMBL" id="VSRR010001009">
    <property type="protein sequence ID" value="MPC21724.1"/>
    <property type="molecule type" value="Genomic_DNA"/>
</dbReference>
<feature type="region of interest" description="Disordered" evidence="1">
    <location>
        <begin position="77"/>
        <end position="110"/>
    </location>
</feature>
<evidence type="ECO:0000313" key="3">
    <source>
        <dbReference type="Proteomes" id="UP000324222"/>
    </source>
</evidence>
<dbReference type="Proteomes" id="UP000324222">
    <property type="component" value="Unassembled WGS sequence"/>
</dbReference>
<evidence type="ECO:0000256" key="1">
    <source>
        <dbReference type="SAM" id="MobiDB-lite"/>
    </source>
</evidence>